<accession>A0A9W7L6Q7</accession>
<dbReference type="SUPFAM" id="SSF81301">
    <property type="entry name" value="Nucleotidyltransferase"/>
    <property type="match status" value="1"/>
</dbReference>
<dbReference type="GO" id="GO:0052929">
    <property type="term" value="F:ATP:3'-cytidine-cytidine-tRNA adenylyltransferase activity"/>
    <property type="evidence" value="ECO:0007669"/>
    <property type="project" value="TreeGrafter"/>
</dbReference>
<dbReference type="GO" id="GO:0001680">
    <property type="term" value="P:tRNA 3'-terminal CCA addition"/>
    <property type="evidence" value="ECO:0007669"/>
    <property type="project" value="UniProtKB-ARBA"/>
</dbReference>
<evidence type="ECO:0000256" key="1">
    <source>
        <dbReference type="ARBA" id="ARBA00007265"/>
    </source>
</evidence>
<feature type="domain" description="Poly A polymerase head" evidence="6">
    <location>
        <begin position="123"/>
        <end position="245"/>
    </location>
</feature>
<comment type="similarity">
    <text evidence="1 4">Belongs to the tRNA nucleotidyltransferase/poly(A) polymerase family.</text>
</comment>
<comment type="caution">
    <text evidence="7">The sequence shown here is derived from an EMBL/GenBank/DDBJ whole genome shotgun (WGS) entry which is preliminary data.</text>
</comment>
<dbReference type="InterPro" id="IPR043519">
    <property type="entry name" value="NT_sf"/>
</dbReference>
<evidence type="ECO:0000259" key="6">
    <source>
        <dbReference type="Pfam" id="PF01743"/>
    </source>
</evidence>
<dbReference type="PANTHER" id="PTHR13734">
    <property type="entry name" value="TRNA-NUCLEOTIDYLTRANSFERASE"/>
    <property type="match status" value="1"/>
</dbReference>
<dbReference type="EMBL" id="BRYA01000035">
    <property type="protein sequence ID" value="GMI33755.1"/>
    <property type="molecule type" value="Genomic_DNA"/>
</dbReference>
<reference evidence="8" key="1">
    <citation type="journal article" date="2023" name="Commun. Biol.">
        <title>Genome analysis of Parmales, the sister group of diatoms, reveals the evolutionary specialization of diatoms from phago-mixotrophs to photoautotrophs.</title>
        <authorList>
            <person name="Ban H."/>
            <person name="Sato S."/>
            <person name="Yoshikawa S."/>
            <person name="Yamada K."/>
            <person name="Nakamura Y."/>
            <person name="Ichinomiya M."/>
            <person name="Sato N."/>
            <person name="Blanc-Mathieu R."/>
            <person name="Endo H."/>
            <person name="Kuwata A."/>
            <person name="Ogata H."/>
        </authorList>
    </citation>
    <scope>NUCLEOTIDE SEQUENCE [LARGE SCALE GENOMIC DNA]</scope>
</reference>
<dbReference type="GO" id="GO:0003723">
    <property type="term" value="F:RNA binding"/>
    <property type="evidence" value="ECO:0007669"/>
    <property type="project" value="UniProtKB-KW"/>
</dbReference>
<evidence type="ECO:0000313" key="8">
    <source>
        <dbReference type="Proteomes" id="UP001165065"/>
    </source>
</evidence>
<protein>
    <recommendedName>
        <fullName evidence="6">Poly A polymerase head domain-containing protein</fullName>
    </recommendedName>
</protein>
<evidence type="ECO:0000256" key="2">
    <source>
        <dbReference type="ARBA" id="ARBA00022679"/>
    </source>
</evidence>
<evidence type="ECO:0000256" key="5">
    <source>
        <dbReference type="SAM" id="MobiDB-lite"/>
    </source>
</evidence>
<keyword evidence="8" id="KW-1185">Reference proteome</keyword>
<dbReference type="Pfam" id="PF01743">
    <property type="entry name" value="PolyA_pol"/>
    <property type="match status" value="1"/>
</dbReference>
<feature type="compositionally biased region" description="Low complexity" evidence="5">
    <location>
        <begin position="81"/>
        <end position="90"/>
    </location>
</feature>
<evidence type="ECO:0000256" key="3">
    <source>
        <dbReference type="ARBA" id="ARBA00022884"/>
    </source>
</evidence>
<evidence type="ECO:0000256" key="4">
    <source>
        <dbReference type="RuleBase" id="RU003953"/>
    </source>
</evidence>
<organism evidence="7 8">
    <name type="scientific">Triparma columacea</name>
    <dbReference type="NCBI Taxonomy" id="722753"/>
    <lineage>
        <taxon>Eukaryota</taxon>
        <taxon>Sar</taxon>
        <taxon>Stramenopiles</taxon>
        <taxon>Ochrophyta</taxon>
        <taxon>Bolidophyceae</taxon>
        <taxon>Parmales</taxon>
        <taxon>Triparmaceae</taxon>
        <taxon>Triparma</taxon>
    </lineage>
</organism>
<proteinExistence type="inferred from homology"/>
<dbReference type="SUPFAM" id="SSF81891">
    <property type="entry name" value="Poly A polymerase C-terminal region-like"/>
    <property type="match status" value="1"/>
</dbReference>
<dbReference type="CDD" id="cd05398">
    <property type="entry name" value="NT_ClassII-CCAase"/>
    <property type="match status" value="1"/>
</dbReference>
<gene>
    <name evidence="7" type="ORF">TrCOL_g1560</name>
</gene>
<dbReference type="PANTHER" id="PTHR13734:SF5">
    <property type="entry name" value="CCA TRNA NUCLEOTIDYLTRANSFERASE, MITOCHONDRIAL"/>
    <property type="match status" value="1"/>
</dbReference>
<dbReference type="Gene3D" id="1.10.3090.10">
    <property type="entry name" value="cca-adding enzyme, domain 2"/>
    <property type="match status" value="1"/>
</dbReference>
<dbReference type="GO" id="GO:0052927">
    <property type="term" value="F:CC tRNA cytidylyltransferase activity"/>
    <property type="evidence" value="ECO:0007669"/>
    <property type="project" value="TreeGrafter"/>
</dbReference>
<evidence type="ECO:0000313" key="7">
    <source>
        <dbReference type="EMBL" id="GMI33755.1"/>
    </source>
</evidence>
<feature type="region of interest" description="Disordered" evidence="5">
    <location>
        <begin position="75"/>
        <end position="114"/>
    </location>
</feature>
<keyword evidence="3 4" id="KW-0694">RNA-binding</keyword>
<dbReference type="Proteomes" id="UP001165065">
    <property type="component" value="Unassembled WGS sequence"/>
</dbReference>
<dbReference type="OrthoDB" id="445712at2759"/>
<dbReference type="Gene3D" id="3.30.460.10">
    <property type="entry name" value="Beta Polymerase, domain 2"/>
    <property type="match status" value="1"/>
</dbReference>
<name>A0A9W7L6Q7_9STRA</name>
<dbReference type="AlphaFoldDB" id="A0A9W7L6Q7"/>
<dbReference type="InterPro" id="IPR002646">
    <property type="entry name" value="PolA_pol_head_dom"/>
</dbReference>
<sequence>MPNITSNSVGGTMVFSDSNSQLDLTLPEKKLFQLLLASSYGVDEGEERNTLRVAGGWVRDKLLAKEKDLLMAKLDSEENASSTSSSSSTSAPPLNRLTSKQQRPSISPRRRSWVNLNTQAPSPVDIDIALDKMMGLSFAHMLNAFLTKNNEKSISVGVVGRNPEKSKHLETATMRVGDFWVDFVNLRAESYAGDSRIPEDMRIGTAREDAFRRDLTINSMFFNLCTNTVEDLTGRGMRDLRNGVIMTPLEPRETLEDDPLRVLRAVRFAARLRFVLDDRLREAARDERVRTALREKVSRERIGAEVDLMLRTPDPVGAMRLINNLNLAPTVFPVSAGEVWGAKDGYKKGEEILAKAHEFLCDCKVQMPFWCKGGGEERLLIKDDDIRRLLWYAAYLTPMGRIFTTKGKRSTTLAEETMLDALKRPKREVRDVAVIQECSDAFNRCIEEGGDISSSAILYGEVEINTDENGMATGGMIGQVKVPIEPLGPSSSGDPIWSHAMSLRLQLAKILRSAGPLWRAGFVLCLSERISQLDGLMLEPEDYEKEREAEVERFNTVAAAMITLKLFGGGEELGIVRPVWDLVPLMDGNEVKGVLKNLPRGPEVREVMDKQLEFLITTPGAKRRDVEEHLMCKFKQFL</sequence>
<keyword evidence="2 4" id="KW-0808">Transferase</keyword>